<evidence type="ECO:0000256" key="1">
    <source>
        <dbReference type="ARBA" id="ARBA00006295"/>
    </source>
</evidence>
<sequence>MALKPKALGRGLGNLIPVNESKTPIDSSSEGALREIKISEIRPNPGQPRKTFSEESLKELSETIKAHGVIQPIVVKQLDSGYEIISG</sequence>
<dbReference type="NCBIfam" id="TIGR00180">
    <property type="entry name" value="parB_part"/>
    <property type="match status" value="1"/>
</dbReference>
<dbReference type="InterPro" id="IPR050336">
    <property type="entry name" value="Chromosome_partition/occlusion"/>
</dbReference>
<dbReference type="Proteomes" id="UP000012329">
    <property type="component" value="Unassembled WGS sequence"/>
</dbReference>
<dbReference type="PANTHER" id="PTHR33375">
    <property type="entry name" value="CHROMOSOME-PARTITIONING PROTEIN PARB-RELATED"/>
    <property type="match status" value="1"/>
</dbReference>
<dbReference type="AlphaFoldDB" id="A0A829CZW2"/>
<dbReference type="EMBL" id="AFJL02000242">
    <property type="protein sequence ID" value="EMY02460.1"/>
    <property type="molecule type" value="Genomic_DNA"/>
</dbReference>
<proteinExistence type="inferred from homology"/>
<dbReference type="GO" id="GO:0007059">
    <property type="term" value="P:chromosome segregation"/>
    <property type="evidence" value="ECO:0007669"/>
    <property type="project" value="TreeGrafter"/>
</dbReference>
<dbReference type="GO" id="GO:0003677">
    <property type="term" value="F:DNA binding"/>
    <property type="evidence" value="ECO:0007669"/>
    <property type="project" value="InterPro"/>
</dbReference>
<dbReference type="InterPro" id="IPR036086">
    <property type="entry name" value="ParB/Sulfiredoxin_sf"/>
</dbReference>
<protein>
    <submittedName>
        <fullName evidence="3">ParB-like domain protein</fullName>
    </submittedName>
</protein>
<reference evidence="3 4" key="1">
    <citation type="submission" date="2013-02" db="EMBL/GenBank/DDBJ databases">
        <authorList>
            <person name="Harkins D.M."/>
            <person name="Durkin A.S."/>
            <person name="Brinkac L.M."/>
            <person name="Haft D.H."/>
            <person name="Selengut J.D."/>
            <person name="Sanka R."/>
            <person name="DePew J."/>
            <person name="Purushe J."/>
            <person name="Whelen A.C."/>
            <person name="Vinetz J.M."/>
            <person name="Sutton G.G."/>
            <person name="Nierman W.C."/>
            <person name="Fouts D.E."/>
        </authorList>
    </citation>
    <scope>NUCLEOTIDE SEQUENCE [LARGE SCALE GENOMIC DNA]</scope>
    <source>
        <strain evidence="3 4">2002000626</strain>
    </source>
</reference>
<comment type="similarity">
    <text evidence="1">Belongs to the ParB family.</text>
</comment>
<accession>A0A829CZW2</accession>
<dbReference type="GO" id="GO:0045881">
    <property type="term" value="P:positive regulation of sporulation resulting in formation of a cellular spore"/>
    <property type="evidence" value="ECO:0007669"/>
    <property type="project" value="TreeGrafter"/>
</dbReference>
<name>A0A829CZW2_LEPIR</name>
<dbReference type="InterPro" id="IPR004437">
    <property type="entry name" value="ParB/RepB/Spo0J"/>
</dbReference>
<evidence type="ECO:0000313" key="4">
    <source>
        <dbReference type="Proteomes" id="UP000012329"/>
    </source>
</evidence>
<gene>
    <name evidence="3" type="ORF">LEP1GSC029_2554</name>
</gene>
<dbReference type="SUPFAM" id="SSF110849">
    <property type="entry name" value="ParB/Sulfiredoxin"/>
    <property type="match status" value="1"/>
</dbReference>
<organism evidence="3 4">
    <name type="scientific">Leptospira interrogans str. 2002000626</name>
    <dbReference type="NCBI Taxonomy" id="996803"/>
    <lineage>
        <taxon>Bacteria</taxon>
        <taxon>Pseudomonadati</taxon>
        <taxon>Spirochaetota</taxon>
        <taxon>Spirochaetia</taxon>
        <taxon>Leptospirales</taxon>
        <taxon>Leptospiraceae</taxon>
        <taxon>Leptospira</taxon>
    </lineage>
</organism>
<evidence type="ECO:0000313" key="3">
    <source>
        <dbReference type="EMBL" id="EMY02460.1"/>
    </source>
</evidence>
<dbReference type="Pfam" id="PF02195">
    <property type="entry name" value="ParB_N"/>
    <property type="match status" value="1"/>
</dbReference>
<feature type="domain" description="ParB-like N-terminal" evidence="2">
    <location>
        <begin position="32"/>
        <end position="87"/>
    </location>
</feature>
<comment type="caution">
    <text evidence="3">The sequence shown here is derived from an EMBL/GenBank/DDBJ whole genome shotgun (WGS) entry which is preliminary data.</text>
</comment>
<dbReference type="PANTHER" id="PTHR33375:SF1">
    <property type="entry name" value="CHROMOSOME-PARTITIONING PROTEIN PARB-RELATED"/>
    <property type="match status" value="1"/>
</dbReference>
<feature type="non-terminal residue" evidence="3">
    <location>
        <position position="87"/>
    </location>
</feature>
<evidence type="ECO:0000259" key="2">
    <source>
        <dbReference type="Pfam" id="PF02195"/>
    </source>
</evidence>
<dbReference type="InterPro" id="IPR003115">
    <property type="entry name" value="ParB_N"/>
</dbReference>
<dbReference type="GO" id="GO:0005694">
    <property type="term" value="C:chromosome"/>
    <property type="evidence" value="ECO:0007669"/>
    <property type="project" value="TreeGrafter"/>
</dbReference>
<dbReference type="Gene3D" id="3.90.1530.10">
    <property type="entry name" value="Conserved hypothetical protein from pyrococcus furiosus pfu- 392566-001, ParB domain"/>
    <property type="match status" value="1"/>
</dbReference>